<reference evidence="9" key="1">
    <citation type="submission" date="2020-10" db="EMBL/GenBank/DDBJ databases">
        <authorList>
            <person name="Castelo-Branco R."/>
            <person name="Eusebio N."/>
            <person name="Adriana R."/>
            <person name="Vieira A."/>
            <person name="Brugerolle De Fraissinette N."/>
            <person name="Rezende De Castro R."/>
            <person name="Schneider M.P."/>
            <person name="Vasconcelos V."/>
            <person name="Leao P.N."/>
        </authorList>
    </citation>
    <scope>NUCLEOTIDE SEQUENCE</scope>
    <source>
        <strain evidence="9">LEGE 07157</strain>
    </source>
</reference>
<dbReference type="UniPathway" id="UPA00219"/>
<dbReference type="Gene3D" id="2.40.440.10">
    <property type="entry name" value="L,D-transpeptidase catalytic domain-like"/>
    <property type="match status" value="1"/>
</dbReference>
<evidence type="ECO:0000313" key="10">
    <source>
        <dbReference type="Proteomes" id="UP000654482"/>
    </source>
</evidence>
<evidence type="ECO:0000256" key="7">
    <source>
        <dbReference type="SAM" id="MobiDB-lite"/>
    </source>
</evidence>
<evidence type="ECO:0000256" key="1">
    <source>
        <dbReference type="ARBA" id="ARBA00004752"/>
    </source>
</evidence>
<dbReference type="CDD" id="cd16913">
    <property type="entry name" value="YkuD_like"/>
    <property type="match status" value="1"/>
</dbReference>
<dbReference type="Proteomes" id="UP000654482">
    <property type="component" value="Unassembled WGS sequence"/>
</dbReference>
<dbReference type="InterPro" id="IPR038063">
    <property type="entry name" value="Transpep_catalytic_dom"/>
</dbReference>
<gene>
    <name evidence="9" type="ORF">IQ249_17685</name>
</gene>
<dbReference type="GO" id="GO:0016740">
    <property type="term" value="F:transferase activity"/>
    <property type="evidence" value="ECO:0007669"/>
    <property type="project" value="UniProtKB-KW"/>
</dbReference>
<sequence length="185" mass="19869">MNFWQVLATTTVITTLSTNLVQGAEMIATQTDETIGIGLKVYQVQLIDDNGQTVDTIRAVSGRAGKQTPSHKAGSQTPLPFGIYQFSMPGSVSHPGGEFGGAWSPIIPTFETGRSGIGLHYDPSAFKNNGQAGTAGCLATPTIEEREIMTQFIRAYKPTQITVRDSSLPNLPNRKPLSLPFTESL</sequence>
<keyword evidence="2" id="KW-0808">Transferase</keyword>
<evidence type="ECO:0000256" key="6">
    <source>
        <dbReference type="PROSITE-ProRule" id="PRU01373"/>
    </source>
</evidence>
<accession>A0A8J7DYR0</accession>
<keyword evidence="5 6" id="KW-0961">Cell wall biogenesis/degradation</keyword>
<dbReference type="EMBL" id="JADEWZ010000029">
    <property type="protein sequence ID" value="MBE9117732.1"/>
    <property type="molecule type" value="Genomic_DNA"/>
</dbReference>
<feature type="domain" description="L,D-TPase catalytic" evidence="8">
    <location>
        <begin position="33"/>
        <end position="164"/>
    </location>
</feature>
<proteinExistence type="predicted"/>
<dbReference type="InterPro" id="IPR005490">
    <property type="entry name" value="LD_TPept_cat_dom"/>
</dbReference>
<feature type="active site" description="Nucleophile" evidence="6">
    <location>
        <position position="137"/>
    </location>
</feature>
<evidence type="ECO:0000259" key="8">
    <source>
        <dbReference type="PROSITE" id="PS52029"/>
    </source>
</evidence>
<dbReference type="GO" id="GO:0008360">
    <property type="term" value="P:regulation of cell shape"/>
    <property type="evidence" value="ECO:0007669"/>
    <property type="project" value="UniProtKB-UniRule"/>
</dbReference>
<dbReference type="AlphaFoldDB" id="A0A8J7DYR0"/>
<comment type="caution">
    <text evidence="9">The sequence shown here is derived from an EMBL/GenBank/DDBJ whole genome shotgun (WGS) entry which is preliminary data.</text>
</comment>
<evidence type="ECO:0000256" key="3">
    <source>
        <dbReference type="ARBA" id="ARBA00022960"/>
    </source>
</evidence>
<keyword evidence="10" id="KW-1185">Reference proteome</keyword>
<comment type="pathway">
    <text evidence="1 6">Cell wall biogenesis; peptidoglycan biosynthesis.</text>
</comment>
<evidence type="ECO:0000313" key="9">
    <source>
        <dbReference type="EMBL" id="MBE9117732.1"/>
    </source>
</evidence>
<protein>
    <submittedName>
        <fullName evidence="9">L,D-transpeptidase</fullName>
    </submittedName>
</protein>
<dbReference type="RefSeq" id="WP_194030817.1">
    <property type="nucleotide sequence ID" value="NZ_JADEWZ010000029.1"/>
</dbReference>
<evidence type="ECO:0000256" key="5">
    <source>
        <dbReference type="ARBA" id="ARBA00023316"/>
    </source>
</evidence>
<dbReference type="PROSITE" id="PS52029">
    <property type="entry name" value="LD_TPASE"/>
    <property type="match status" value="1"/>
</dbReference>
<evidence type="ECO:0000256" key="4">
    <source>
        <dbReference type="ARBA" id="ARBA00022984"/>
    </source>
</evidence>
<organism evidence="9 10">
    <name type="scientific">Lusitaniella coriacea LEGE 07157</name>
    <dbReference type="NCBI Taxonomy" id="945747"/>
    <lineage>
        <taxon>Bacteria</taxon>
        <taxon>Bacillati</taxon>
        <taxon>Cyanobacteriota</taxon>
        <taxon>Cyanophyceae</taxon>
        <taxon>Spirulinales</taxon>
        <taxon>Lusitaniellaceae</taxon>
        <taxon>Lusitaniella</taxon>
    </lineage>
</organism>
<name>A0A8J7DYR0_9CYAN</name>
<feature type="region of interest" description="Disordered" evidence="7">
    <location>
        <begin position="165"/>
        <end position="185"/>
    </location>
</feature>
<evidence type="ECO:0000256" key="2">
    <source>
        <dbReference type="ARBA" id="ARBA00022679"/>
    </source>
</evidence>
<dbReference type="GO" id="GO:0071555">
    <property type="term" value="P:cell wall organization"/>
    <property type="evidence" value="ECO:0007669"/>
    <property type="project" value="UniProtKB-UniRule"/>
</dbReference>
<dbReference type="GO" id="GO:0009252">
    <property type="term" value="P:peptidoglycan biosynthetic process"/>
    <property type="evidence" value="ECO:0007669"/>
    <property type="project" value="UniProtKB-UniPathway"/>
</dbReference>
<keyword evidence="3 6" id="KW-0133">Cell shape</keyword>
<feature type="active site" description="Proton donor/acceptor" evidence="6">
    <location>
        <position position="120"/>
    </location>
</feature>
<keyword evidence="4 6" id="KW-0573">Peptidoglycan synthesis</keyword>